<feature type="compositionally biased region" description="Polar residues" evidence="4">
    <location>
        <begin position="363"/>
        <end position="373"/>
    </location>
</feature>
<evidence type="ECO:0000256" key="2">
    <source>
        <dbReference type="ARBA" id="ARBA00022737"/>
    </source>
</evidence>
<feature type="compositionally biased region" description="Basic residues" evidence="4">
    <location>
        <begin position="390"/>
        <end position="411"/>
    </location>
</feature>
<dbReference type="Gene3D" id="2.130.10.10">
    <property type="entry name" value="YVTN repeat-like/Quinoprotein amine dehydrogenase"/>
    <property type="match status" value="1"/>
</dbReference>
<dbReference type="OrthoDB" id="18388at2759"/>
<dbReference type="CDD" id="cd22857">
    <property type="entry name" value="WDR74"/>
    <property type="match status" value="1"/>
</dbReference>
<name>A0A443N0N3_9MAGN</name>
<organism evidence="5 6">
    <name type="scientific">Cinnamomum micranthum f. kanehirae</name>
    <dbReference type="NCBI Taxonomy" id="337451"/>
    <lineage>
        <taxon>Eukaryota</taxon>
        <taxon>Viridiplantae</taxon>
        <taxon>Streptophyta</taxon>
        <taxon>Embryophyta</taxon>
        <taxon>Tracheophyta</taxon>
        <taxon>Spermatophyta</taxon>
        <taxon>Magnoliopsida</taxon>
        <taxon>Magnoliidae</taxon>
        <taxon>Laurales</taxon>
        <taxon>Lauraceae</taxon>
        <taxon>Cinnamomum</taxon>
    </lineage>
</organism>
<feature type="repeat" description="WD" evidence="3">
    <location>
        <begin position="304"/>
        <end position="341"/>
    </location>
</feature>
<keyword evidence="1 3" id="KW-0853">WD repeat</keyword>
<dbReference type="PROSITE" id="PS50082">
    <property type="entry name" value="WD_REPEATS_2"/>
    <property type="match status" value="1"/>
</dbReference>
<comment type="caution">
    <text evidence="5">The sequence shown here is derived from an EMBL/GenBank/DDBJ whole genome shotgun (WGS) entry which is preliminary data.</text>
</comment>
<dbReference type="EMBL" id="QPKB01000001">
    <property type="protein sequence ID" value="RWR72059.1"/>
    <property type="molecule type" value="Genomic_DNA"/>
</dbReference>
<keyword evidence="2" id="KW-0677">Repeat</keyword>
<reference evidence="5 6" key="1">
    <citation type="journal article" date="2019" name="Nat. Plants">
        <title>Stout camphor tree genome fills gaps in understanding of flowering plant genome evolution.</title>
        <authorList>
            <person name="Chaw S.M."/>
            <person name="Liu Y.C."/>
            <person name="Wu Y.W."/>
            <person name="Wang H.Y."/>
            <person name="Lin C.I."/>
            <person name="Wu C.S."/>
            <person name="Ke H.M."/>
            <person name="Chang L.Y."/>
            <person name="Hsu C.Y."/>
            <person name="Yang H.T."/>
            <person name="Sudianto E."/>
            <person name="Hsu M.H."/>
            <person name="Wu K.P."/>
            <person name="Wang L.N."/>
            <person name="Leebens-Mack J.H."/>
            <person name="Tsai I.J."/>
        </authorList>
    </citation>
    <scope>NUCLEOTIDE SEQUENCE [LARGE SCALE GENOMIC DNA]</scope>
    <source>
        <strain evidence="6">cv. Chaw 1501</strain>
        <tissue evidence="5">Young leaves</tissue>
    </source>
</reference>
<dbReference type="InterPro" id="IPR037379">
    <property type="entry name" value="WDR74/Nsa1"/>
</dbReference>
<accession>A0A443N0N3</accession>
<evidence type="ECO:0000256" key="1">
    <source>
        <dbReference type="ARBA" id="ARBA00022574"/>
    </source>
</evidence>
<keyword evidence="6" id="KW-1185">Reference proteome</keyword>
<dbReference type="GO" id="GO:0042273">
    <property type="term" value="P:ribosomal large subunit biogenesis"/>
    <property type="evidence" value="ECO:0007669"/>
    <property type="project" value="InterPro"/>
</dbReference>
<dbReference type="PROSITE" id="PS00678">
    <property type="entry name" value="WD_REPEATS_1"/>
    <property type="match status" value="1"/>
</dbReference>
<dbReference type="InterPro" id="IPR015943">
    <property type="entry name" value="WD40/YVTN_repeat-like_dom_sf"/>
</dbReference>
<dbReference type="InterPro" id="IPR036322">
    <property type="entry name" value="WD40_repeat_dom_sf"/>
</dbReference>
<sequence>MPRTTALECPGCPPLRALTFDTLGLVKVVEARGTQGIPTVVDRWGAPDSSQCVLAASIADHKTNPILAVARKNGQVELLNPLNGDVHVAIKTSETGAVGHIPEDDLVVGLHMFKTERMERMELSSNSMAFLTCTMKGNASLRSIKVKDTSAGFTCSEPSSWNVCTAGKILCSSVDKDESHALFGGKGAEINVWDLHECSKLWTAKSPPRDSLDIFVPTWFTTATFLGRDHRKIVAGTNYHQVRLYDISAQRRPVMSFDFRESPIKAVTEDVDGYAIYLGTGTGDLATFDMRTGKLLGCFRGKCSGSIRSIARHPDHPVIASCGLDSYLRFWDIKTRQLLSAVFLKQHLTSVVFDANFKEEESAGNTGEQLNQLKESDHLEVEDNNDPLPVKRKKSSKNGKRIKRVKSKKSKDRVQDNTDDSSS</sequence>
<dbReference type="GO" id="GO:0030687">
    <property type="term" value="C:preribosome, large subunit precursor"/>
    <property type="evidence" value="ECO:0007669"/>
    <property type="project" value="TreeGrafter"/>
</dbReference>
<dbReference type="Pfam" id="PF00400">
    <property type="entry name" value="WD40"/>
    <property type="match status" value="1"/>
</dbReference>
<dbReference type="PANTHER" id="PTHR16038">
    <property type="entry name" value="NOP SEVEN ASSOCIATED PROTEIN 1"/>
    <property type="match status" value="1"/>
</dbReference>
<proteinExistence type="predicted"/>
<evidence type="ECO:0000256" key="4">
    <source>
        <dbReference type="SAM" id="MobiDB-lite"/>
    </source>
</evidence>
<dbReference type="STRING" id="337451.A0A443N0N3"/>
<dbReference type="AlphaFoldDB" id="A0A443N0N3"/>
<dbReference type="InterPro" id="IPR001680">
    <property type="entry name" value="WD40_rpt"/>
</dbReference>
<evidence type="ECO:0000313" key="6">
    <source>
        <dbReference type="Proteomes" id="UP000283530"/>
    </source>
</evidence>
<feature type="region of interest" description="Disordered" evidence="4">
    <location>
        <begin position="363"/>
        <end position="423"/>
    </location>
</feature>
<protein>
    <submittedName>
        <fullName evidence="5">WD repeat-containing protein 74 isoform X1</fullName>
    </submittedName>
</protein>
<evidence type="ECO:0000256" key="3">
    <source>
        <dbReference type="PROSITE-ProRule" id="PRU00221"/>
    </source>
</evidence>
<dbReference type="Proteomes" id="UP000283530">
    <property type="component" value="Unassembled WGS sequence"/>
</dbReference>
<evidence type="ECO:0000313" key="5">
    <source>
        <dbReference type="EMBL" id="RWR72059.1"/>
    </source>
</evidence>
<gene>
    <name evidence="5" type="ORF">CKAN_00025100</name>
</gene>
<dbReference type="GO" id="GO:0005730">
    <property type="term" value="C:nucleolus"/>
    <property type="evidence" value="ECO:0007669"/>
    <property type="project" value="InterPro"/>
</dbReference>
<dbReference type="SMART" id="SM00320">
    <property type="entry name" value="WD40"/>
    <property type="match status" value="2"/>
</dbReference>
<dbReference type="PANTHER" id="PTHR16038:SF4">
    <property type="entry name" value="WD REPEAT-CONTAINING PROTEIN 74"/>
    <property type="match status" value="1"/>
</dbReference>
<dbReference type="SUPFAM" id="SSF50978">
    <property type="entry name" value="WD40 repeat-like"/>
    <property type="match status" value="1"/>
</dbReference>
<dbReference type="InterPro" id="IPR019775">
    <property type="entry name" value="WD40_repeat_CS"/>
</dbReference>